<name>A0A5N6KQU5_9ROSI</name>
<sequence length="62" mass="6770">MADGVKSLRSVDETEESLLQRAKRRAGQGRTVGKALKEGAHEARWSGAKVGREGWGSARCMR</sequence>
<feature type="compositionally biased region" description="Basic and acidic residues" evidence="1">
    <location>
        <begin position="35"/>
        <end position="44"/>
    </location>
</feature>
<dbReference type="AlphaFoldDB" id="A0A5N6KQU5"/>
<protein>
    <submittedName>
        <fullName evidence="2">Uncharacterized protein</fullName>
    </submittedName>
</protein>
<evidence type="ECO:0000313" key="3">
    <source>
        <dbReference type="Proteomes" id="UP000327013"/>
    </source>
</evidence>
<proteinExistence type="predicted"/>
<organism evidence="2 3">
    <name type="scientific">Carpinus fangiana</name>
    <dbReference type="NCBI Taxonomy" id="176857"/>
    <lineage>
        <taxon>Eukaryota</taxon>
        <taxon>Viridiplantae</taxon>
        <taxon>Streptophyta</taxon>
        <taxon>Embryophyta</taxon>
        <taxon>Tracheophyta</taxon>
        <taxon>Spermatophyta</taxon>
        <taxon>Magnoliopsida</taxon>
        <taxon>eudicotyledons</taxon>
        <taxon>Gunneridae</taxon>
        <taxon>Pentapetalae</taxon>
        <taxon>rosids</taxon>
        <taxon>fabids</taxon>
        <taxon>Fagales</taxon>
        <taxon>Betulaceae</taxon>
        <taxon>Carpinus</taxon>
    </lineage>
</organism>
<reference evidence="2 3" key="1">
    <citation type="submission" date="2019-06" db="EMBL/GenBank/DDBJ databases">
        <title>A chromosomal-level reference genome of Carpinus fangiana (Coryloideae, Betulaceae).</title>
        <authorList>
            <person name="Yang X."/>
            <person name="Wang Z."/>
            <person name="Zhang L."/>
            <person name="Hao G."/>
            <person name="Liu J."/>
            <person name="Yang Y."/>
        </authorList>
    </citation>
    <scope>NUCLEOTIDE SEQUENCE [LARGE SCALE GENOMIC DNA]</scope>
    <source>
        <strain evidence="2">Cfa_2016G</strain>
        <tissue evidence="2">Leaf</tissue>
    </source>
</reference>
<comment type="caution">
    <text evidence="2">The sequence shown here is derived from an EMBL/GenBank/DDBJ whole genome shotgun (WGS) entry which is preliminary data.</text>
</comment>
<dbReference type="Proteomes" id="UP000327013">
    <property type="component" value="Unassembled WGS sequence"/>
</dbReference>
<feature type="region of interest" description="Disordered" evidence="1">
    <location>
        <begin position="1"/>
        <end position="62"/>
    </location>
</feature>
<keyword evidence="3" id="KW-1185">Reference proteome</keyword>
<evidence type="ECO:0000313" key="2">
    <source>
        <dbReference type="EMBL" id="KAB8338823.1"/>
    </source>
</evidence>
<dbReference type="EMBL" id="VIBQ01000010">
    <property type="protein sequence ID" value="KAB8338823.1"/>
    <property type="molecule type" value="Genomic_DNA"/>
</dbReference>
<accession>A0A5N6KQU5</accession>
<gene>
    <name evidence="2" type="ORF">FH972_021767</name>
</gene>
<evidence type="ECO:0000256" key="1">
    <source>
        <dbReference type="SAM" id="MobiDB-lite"/>
    </source>
</evidence>